<keyword evidence="1" id="KW-1133">Transmembrane helix</keyword>
<reference evidence="3" key="1">
    <citation type="submission" date="2021-01" db="EMBL/GenBank/DDBJ databases">
        <authorList>
            <person name="Corre E."/>
            <person name="Pelletier E."/>
            <person name="Niang G."/>
            <person name="Scheremetjew M."/>
            <person name="Finn R."/>
            <person name="Kale V."/>
            <person name="Holt S."/>
            <person name="Cochrane G."/>
            <person name="Meng A."/>
            <person name="Brown T."/>
            <person name="Cohen L."/>
        </authorList>
    </citation>
    <scope>NUCLEOTIDE SEQUENCE</scope>
    <source>
        <strain evidence="3">Ms1</strain>
    </source>
</reference>
<evidence type="ECO:0000256" key="2">
    <source>
        <dbReference type="SAM" id="SignalP"/>
    </source>
</evidence>
<organism evidence="3">
    <name type="scientific">Bicosoecida sp. CB-2014</name>
    <dbReference type="NCBI Taxonomy" id="1486930"/>
    <lineage>
        <taxon>Eukaryota</taxon>
        <taxon>Sar</taxon>
        <taxon>Stramenopiles</taxon>
        <taxon>Bigyra</taxon>
        <taxon>Opalozoa</taxon>
        <taxon>Bicosoecida</taxon>
    </lineage>
</organism>
<name>A0A7S1G907_9STRA</name>
<keyword evidence="1" id="KW-0812">Transmembrane</keyword>
<protein>
    <submittedName>
        <fullName evidence="3">Uncharacterized protein</fullName>
    </submittedName>
</protein>
<feature type="signal peptide" evidence="2">
    <location>
        <begin position="1"/>
        <end position="24"/>
    </location>
</feature>
<feature type="chain" id="PRO_5031243370" evidence="2">
    <location>
        <begin position="25"/>
        <end position="274"/>
    </location>
</feature>
<feature type="transmembrane region" description="Helical" evidence="1">
    <location>
        <begin position="226"/>
        <end position="245"/>
    </location>
</feature>
<keyword evidence="1" id="KW-0472">Membrane</keyword>
<evidence type="ECO:0000313" key="3">
    <source>
        <dbReference type="EMBL" id="CAD8918243.1"/>
    </source>
</evidence>
<dbReference type="AlphaFoldDB" id="A0A7S1G907"/>
<evidence type="ECO:0000256" key="1">
    <source>
        <dbReference type="SAM" id="Phobius"/>
    </source>
</evidence>
<keyword evidence="2" id="KW-0732">Signal</keyword>
<dbReference type="EMBL" id="HBFS01017039">
    <property type="protein sequence ID" value="CAD8918243.1"/>
    <property type="molecule type" value="Transcribed_RNA"/>
</dbReference>
<accession>A0A7S1G907</accession>
<sequence length="274" mass="28510">MASRVALVAALAVGLIALARPSAAYEPEGMFDDDDSQNPTTRCINHKIINWDDDKCKADLAAIANGGTNATEANTYPEMERLYRTANKDGFADYVACINNATQPAGGCEFTMVAGRAAYDVTCLLLPGSWQSCSLTYGVTGTGIASDYKTSFDRAVCVPKSCDISDRQSFSTDCGTDTDPWPLPTADFHAMPGVAASATAARRLQGAGAITSVGVTCLSNSDIGKIIAIAVGSFVVVVCGLVVLIRCICCRKSQTTYVVVGGGGGGYAPPNYGP</sequence>
<proteinExistence type="predicted"/>
<gene>
    <name evidence="3" type="ORF">BSP0115_LOCUS11504</name>
</gene>